<proteinExistence type="predicted"/>
<protein>
    <submittedName>
        <fullName evidence="1">Uncharacterized protein</fullName>
    </submittedName>
</protein>
<keyword evidence="2" id="KW-1185">Reference proteome</keyword>
<name>A0ACC0BLZ2_CATRO</name>
<accession>A0ACC0BLZ2</accession>
<dbReference type="EMBL" id="CM044703">
    <property type="protein sequence ID" value="KAI5673699.1"/>
    <property type="molecule type" value="Genomic_DNA"/>
</dbReference>
<evidence type="ECO:0000313" key="2">
    <source>
        <dbReference type="Proteomes" id="UP001060085"/>
    </source>
</evidence>
<evidence type="ECO:0000313" key="1">
    <source>
        <dbReference type="EMBL" id="KAI5673699.1"/>
    </source>
</evidence>
<comment type="caution">
    <text evidence="1">The sequence shown here is derived from an EMBL/GenBank/DDBJ whole genome shotgun (WGS) entry which is preliminary data.</text>
</comment>
<reference evidence="2" key="1">
    <citation type="journal article" date="2023" name="Nat. Plants">
        <title>Single-cell RNA sequencing provides a high-resolution roadmap for understanding the multicellular compartmentation of specialized metabolism.</title>
        <authorList>
            <person name="Sun S."/>
            <person name="Shen X."/>
            <person name="Li Y."/>
            <person name="Li Y."/>
            <person name="Wang S."/>
            <person name="Li R."/>
            <person name="Zhang H."/>
            <person name="Shen G."/>
            <person name="Guo B."/>
            <person name="Wei J."/>
            <person name="Xu J."/>
            <person name="St-Pierre B."/>
            <person name="Chen S."/>
            <person name="Sun C."/>
        </authorList>
    </citation>
    <scope>NUCLEOTIDE SEQUENCE [LARGE SCALE GENOMIC DNA]</scope>
</reference>
<organism evidence="1 2">
    <name type="scientific">Catharanthus roseus</name>
    <name type="common">Madagascar periwinkle</name>
    <name type="synonym">Vinca rosea</name>
    <dbReference type="NCBI Taxonomy" id="4058"/>
    <lineage>
        <taxon>Eukaryota</taxon>
        <taxon>Viridiplantae</taxon>
        <taxon>Streptophyta</taxon>
        <taxon>Embryophyta</taxon>
        <taxon>Tracheophyta</taxon>
        <taxon>Spermatophyta</taxon>
        <taxon>Magnoliopsida</taxon>
        <taxon>eudicotyledons</taxon>
        <taxon>Gunneridae</taxon>
        <taxon>Pentapetalae</taxon>
        <taxon>asterids</taxon>
        <taxon>lamiids</taxon>
        <taxon>Gentianales</taxon>
        <taxon>Apocynaceae</taxon>
        <taxon>Rauvolfioideae</taxon>
        <taxon>Vinceae</taxon>
        <taxon>Catharanthinae</taxon>
        <taxon>Catharanthus</taxon>
    </lineage>
</organism>
<gene>
    <name evidence="1" type="ORF">M9H77_14063</name>
</gene>
<dbReference type="Proteomes" id="UP001060085">
    <property type="component" value="Linkage Group LG03"/>
</dbReference>
<sequence length="362" mass="39127">MASSFTTIFSLLTLLSLISSTAPEFNSPPPMPSSASPSLLSAAETLSNSGYTAMSLTLEILLNQQQSPLPVSAATALTIFAPPDSAFSISGQPSLSLLLLHLSPVTLSIQSLRSLPFSSTIPTLASTPLYITTSASRSEISINNVKIIGSPLYDDGSVIVFAVDDFVNPNFTLINKEGDPNPVPECPDLGKFSRYNEASRILKSRGYTIIASFLELQFMGYLGSESLPEMKFTMLAPSDEVLVGFSGNFLEYKTLFFSHLLPCKLSWSQLNEIQNQTVIGNSVQGFSMNITRSDNNVVMVNGVKISSPNMYEDDSIVVHGIQEIIALPQSSEEDEGDKKSPEDDDVVKNVEPEAPSPNYGEF</sequence>